<dbReference type="STRING" id="1197477.IA57_05870"/>
<protein>
    <submittedName>
        <fullName evidence="1">Uncharacterized protein</fullName>
    </submittedName>
</protein>
<dbReference type="RefSeq" id="WP_036120434.1">
    <property type="nucleotide sequence ID" value="NZ_BMET01000001.1"/>
</dbReference>
<evidence type="ECO:0000313" key="1">
    <source>
        <dbReference type="EMBL" id="KFB01353.1"/>
    </source>
</evidence>
<accession>A0A084TKW7</accession>
<dbReference type="EMBL" id="JPFK01000005">
    <property type="protein sequence ID" value="KFB01353.1"/>
    <property type="molecule type" value="Genomic_DNA"/>
</dbReference>
<comment type="caution">
    <text evidence="1">The sequence shown here is derived from an EMBL/GenBank/DDBJ whole genome shotgun (WGS) entry which is preliminary data.</text>
</comment>
<gene>
    <name evidence="1" type="ORF">IA57_05870</name>
</gene>
<name>A0A084TKW7_9FLAO</name>
<evidence type="ECO:0000313" key="2">
    <source>
        <dbReference type="Proteomes" id="UP000028521"/>
    </source>
</evidence>
<keyword evidence="2" id="KW-1185">Reference proteome</keyword>
<proteinExistence type="predicted"/>
<sequence>MGKSNTVRNTSSLYLLLGLVTLLLFSPCKVRNAVEIALGANTTSVSNKSQTTAQHQLCASYERTPISATAQLPVHGKIPNLYGGALFKTLHSSKHKMQWHKQLFVHREITIPYYILYQNFKVYA</sequence>
<dbReference type="AlphaFoldDB" id="A0A084TKW7"/>
<dbReference type="OrthoDB" id="1442510at2"/>
<reference evidence="2" key="2">
    <citation type="submission" date="2014-07" db="EMBL/GenBank/DDBJ databases">
        <title>Genome sequence of Mangrovimonas yunxiaonensis.</title>
        <authorList>
            <person name="Li Y."/>
            <person name="Zheng T."/>
        </authorList>
    </citation>
    <scope>NUCLEOTIDE SEQUENCE [LARGE SCALE GENOMIC DNA]</scope>
    <source>
        <strain evidence="2">LY01</strain>
    </source>
</reference>
<organism evidence="1 2">
    <name type="scientific">Mangrovimonas yunxiaonensis</name>
    <dbReference type="NCBI Taxonomy" id="1197477"/>
    <lineage>
        <taxon>Bacteria</taxon>
        <taxon>Pseudomonadati</taxon>
        <taxon>Bacteroidota</taxon>
        <taxon>Flavobacteriia</taxon>
        <taxon>Flavobacteriales</taxon>
        <taxon>Flavobacteriaceae</taxon>
        <taxon>Mangrovimonas</taxon>
    </lineage>
</organism>
<dbReference type="Proteomes" id="UP000028521">
    <property type="component" value="Unassembled WGS sequence"/>
</dbReference>
<reference evidence="1 2" key="1">
    <citation type="journal article" date="2014" name="Genome Announc.">
        <title>Draft Genome Sequence of the Algicidal Bacterium Mangrovimonas yunxiaonensis Strain LY01.</title>
        <authorList>
            <person name="Li Y."/>
            <person name="Zhu H."/>
            <person name="Li C."/>
            <person name="Zhang H."/>
            <person name="Chen Z."/>
            <person name="Zheng W."/>
            <person name="Xu H."/>
            <person name="Zheng T."/>
        </authorList>
    </citation>
    <scope>NUCLEOTIDE SEQUENCE [LARGE SCALE GENOMIC DNA]</scope>
    <source>
        <strain evidence="1 2">LY01</strain>
    </source>
</reference>